<dbReference type="EMBL" id="BAAAFE010000008">
    <property type="protein sequence ID" value="GAA0865555.1"/>
    <property type="molecule type" value="Genomic_DNA"/>
</dbReference>
<sequence length="242" mass="24952">MRFDWLRFHPRLAGARSSDRLAASLGALAAILIVALTSAALLASLTPIWLVAPIGASAVLVFAVPASPLAQPWPVIGGNILSALAGVVVANSATSHELAAALAVGLAIAVMSMARCLHPPGGAAALTAVIGGPAVHALGWNFPILAVGLNSILLVAAGIAFHRFSGHSYPHRAIPASGNFQSIDRRSLDAADVEAVLDELGESFDIDIDDLAVIVRAVERRAATREQLLGETGQRSYISRAA</sequence>
<dbReference type="PANTHER" id="PTHR33741:SF5">
    <property type="entry name" value="TRANSMEMBRANE PROTEIN DDB_G0269096-RELATED"/>
    <property type="match status" value="1"/>
</dbReference>
<dbReference type="Pfam" id="PF04982">
    <property type="entry name" value="TM_HPP"/>
    <property type="match status" value="1"/>
</dbReference>
<keyword evidence="1" id="KW-1133">Transmembrane helix</keyword>
<evidence type="ECO:0000313" key="4">
    <source>
        <dbReference type="Proteomes" id="UP001500738"/>
    </source>
</evidence>
<feature type="transmembrane region" description="Helical" evidence="1">
    <location>
        <begin position="48"/>
        <end position="66"/>
    </location>
</feature>
<protein>
    <recommendedName>
        <fullName evidence="2">HPP transmembrane region domain-containing protein</fullName>
    </recommendedName>
</protein>
<feature type="transmembrane region" description="Helical" evidence="1">
    <location>
        <begin position="21"/>
        <end position="42"/>
    </location>
</feature>
<keyword evidence="4" id="KW-1185">Reference proteome</keyword>
<feature type="transmembrane region" description="Helical" evidence="1">
    <location>
        <begin position="144"/>
        <end position="162"/>
    </location>
</feature>
<dbReference type="InterPro" id="IPR058581">
    <property type="entry name" value="TM_HPP"/>
</dbReference>
<organism evidence="3 4">
    <name type="scientific">Sphingopyxis soli</name>
    <dbReference type="NCBI Taxonomy" id="592051"/>
    <lineage>
        <taxon>Bacteria</taxon>
        <taxon>Pseudomonadati</taxon>
        <taxon>Pseudomonadota</taxon>
        <taxon>Alphaproteobacteria</taxon>
        <taxon>Sphingomonadales</taxon>
        <taxon>Sphingomonadaceae</taxon>
        <taxon>Sphingopyxis</taxon>
    </lineage>
</organism>
<dbReference type="InterPro" id="IPR007065">
    <property type="entry name" value="HPP"/>
</dbReference>
<evidence type="ECO:0000256" key="1">
    <source>
        <dbReference type="SAM" id="Phobius"/>
    </source>
</evidence>
<feature type="transmembrane region" description="Helical" evidence="1">
    <location>
        <begin position="98"/>
        <end position="114"/>
    </location>
</feature>
<feature type="transmembrane region" description="Helical" evidence="1">
    <location>
        <begin position="73"/>
        <end position="92"/>
    </location>
</feature>
<evidence type="ECO:0000259" key="2">
    <source>
        <dbReference type="Pfam" id="PF04982"/>
    </source>
</evidence>
<proteinExistence type="predicted"/>
<evidence type="ECO:0000313" key="3">
    <source>
        <dbReference type="EMBL" id="GAA0865555.1"/>
    </source>
</evidence>
<reference evidence="3 4" key="1">
    <citation type="journal article" date="2019" name="Int. J. Syst. Evol. Microbiol.">
        <title>The Global Catalogue of Microorganisms (GCM) 10K type strain sequencing project: providing services to taxonomists for standard genome sequencing and annotation.</title>
        <authorList>
            <consortium name="The Broad Institute Genomics Platform"/>
            <consortium name="The Broad Institute Genome Sequencing Center for Infectious Disease"/>
            <person name="Wu L."/>
            <person name="Ma J."/>
        </authorList>
    </citation>
    <scope>NUCLEOTIDE SEQUENCE [LARGE SCALE GENOMIC DNA]</scope>
    <source>
        <strain evidence="3 4">JCM 15910</strain>
    </source>
</reference>
<dbReference type="Proteomes" id="UP001500738">
    <property type="component" value="Unassembled WGS sequence"/>
</dbReference>
<comment type="caution">
    <text evidence="3">The sequence shown here is derived from an EMBL/GenBank/DDBJ whole genome shotgun (WGS) entry which is preliminary data.</text>
</comment>
<keyword evidence="1" id="KW-0812">Transmembrane</keyword>
<keyword evidence="1" id="KW-0472">Membrane</keyword>
<feature type="domain" description="HPP transmembrane region" evidence="2">
    <location>
        <begin position="17"/>
        <end position="170"/>
    </location>
</feature>
<dbReference type="RefSeq" id="WP_343828308.1">
    <property type="nucleotide sequence ID" value="NZ_BAAAFE010000008.1"/>
</dbReference>
<name>A0ABN1M896_9SPHN</name>
<accession>A0ABN1M896</accession>
<dbReference type="PANTHER" id="PTHR33741">
    <property type="entry name" value="TRANSMEMBRANE PROTEIN DDB_G0269096-RELATED"/>
    <property type="match status" value="1"/>
</dbReference>
<gene>
    <name evidence="3" type="ORF">GCM10009115_24600</name>
</gene>